<proteinExistence type="predicted"/>
<reference evidence="1 2" key="2">
    <citation type="submission" date="2020-08" db="EMBL/GenBank/DDBJ databases">
        <title>The Agave Microbiome: Exploring the role of microbial communities in plant adaptations to desert environments.</title>
        <authorList>
            <person name="Partida-Martinez L.P."/>
        </authorList>
    </citation>
    <scope>NUCLEOTIDE SEQUENCE [LARGE SCALE GENOMIC DNA]</scope>
    <source>
        <strain evidence="1 2">AS2.3</strain>
    </source>
</reference>
<dbReference type="EMBL" id="JACCBY010000001">
    <property type="protein sequence ID" value="NYD89494.1"/>
    <property type="molecule type" value="Genomic_DNA"/>
</dbReference>
<evidence type="ECO:0000313" key="1">
    <source>
        <dbReference type="EMBL" id="NYD89494.1"/>
    </source>
</evidence>
<organism evidence="1 2">
    <name type="scientific">Sphingomonas melonis</name>
    <dbReference type="NCBI Taxonomy" id="152682"/>
    <lineage>
        <taxon>Bacteria</taxon>
        <taxon>Pseudomonadati</taxon>
        <taxon>Pseudomonadota</taxon>
        <taxon>Alphaproteobacteria</taxon>
        <taxon>Sphingomonadales</taxon>
        <taxon>Sphingomonadaceae</taxon>
        <taxon>Sphingomonas</taxon>
    </lineage>
</organism>
<dbReference type="AlphaFoldDB" id="A0A7Y9K221"/>
<protein>
    <submittedName>
        <fullName evidence="1">Uncharacterized protein</fullName>
    </submittedName>
</protein>
<dbReference type="RefSeq" id="WP_179507929.1">
    <property type="nucleotide sequence ID" value="NZ_JACCBY010000001.1"/>
</dbReference>
<comment type="caution">
    <text evidence="1">The sequence shown here is derived from an EMBL/GenBank/DDBJ whole genome shotgun (WGS) entry which is preliminary data.</text>
</comment>
<evidence type="ECO:0000313" key="2">
    <source>
        <dbReference type="Proteomes" id="UP000517753"/>
    </source>
</evidence>
<name>A0A7Y9K221_9SPHN</name>
<accession>A0A7Y9K221</accession>
<reference evidence="1 2" key="1">
    <citation type="submission" date="2020-07" db="EMBL/GenBank/DDBJ databases">
        <authorList>
            <person name="Partida-Martinez L."/>
            <person name="Huntemann M."/>
            <person name="Clum A."/>
            <person name="Wang J."/>
            <person name="Palaniappan K."/>
            <person name="Ritter S."/>
            <person name="Chen I.-M."/>
            <person name="Stamatis D."/>
            <person name="Reddy T."/>
            <person name="O'Malley R."/>
            <person name="Daum C."/>
            <person name="Shapiro N."/>
            <person name="Ivanova N."/>
            <person name="Kyrpides N."/>
            <person name="Woyke T."/>
        </authorList>
    </citation>
    <scope>NUCLEOTIDE SEQUENCE [LARGE SCALE GENOMIC DNA]</scope>
    <source>
        <strain evidence="1 2">AS2.3</strain>
    </source>
</reference>
<gene>
    <name evidence="1" type="ORF">HD841_001263</name>
</gene>
<dbReference type="Proteomes" id="UP000517753">
    <property type="component" value="Unassembled WGS sequence"/>
</dbReference>
<keyword evidence="2" id="KW-1185">Reference proteome</keyword>
<sequence length="141" mass="15347">MTIQISNASPLPLTIWIEPWCDELTLPSRSVLSLAVGEGPRDGFPDIEVIDDRLVVWATAAGTLIVAIDGVEQDTGSRTIALPAALLEMPVKTFVNTVFGGAPLARAAGAPPSARSHRRLVGWWRWAKSLLPPGIRFQRRR</sequence>